<keyword evidence="2 4" id="KW-0689">Ribosomal protein</keyword>
<dbReference type="InterPro" id="IPR018102">
    <property type="entry name" value="Ribosomal_uS11_CS"/>
</dbReference>
<proteinExistence type="inferred from homology"/>
<feature type="region of interest" description="Disordered" evidence="5">
    <location>
        <begin position="308"/>
        <end position="329"/>
    </location>
</feature>
<dbReference type="GO" id="GO:0003735">
    <property type="term" value="F:structural constituent of ribosome"/>
    <property type="evidence" value="ECO:0007669"/>
    <property type="project" value="InterPro"/>
</dbReference>
<accession>A0AA38LKP8</accession>
<dbReference type="FunFam" id="3.30.420.80:FF:000002">
    <property type="entry name" value="40S ribosomal protein S14"/>
    <property type="match status" value="1"/>
</dbReference>
<dbReference type="GO" id="GO:0006412">
    <property type="term" value="P:translation"/>
    <property type="evidence" value="ECO:0007669"/>
    <property type="project" value="InterPro"/>
</dbReference>
<keyword evidence="3 4" id="KW-0687">Ribonucleoprotein</keyword>
<dbReference type="EMBL" id="JAHRHJ020000002">
    <property type="protein sequence ID" value="KAH9324637.1"/>
    <property type="molecule type" value="Genomic_DNA"/>
</dbReference>
<keyword evidence="7" id="KW-1185">Reference proteome</keyword>
<evidence type="ECO:0000256" key="2">
    <source>
        <dbReference type="ARBA" id="ARBA00022980"/>
    </source>
</evidence>
<evidence type="ECO:0000256" key="5">
    <source>
        <dbReference type="SAM" id="MobiDB-lite"/>
    </source>
</evidence>
<dbReference type="SUPFAM" id="SSF53137">
    <property type="entry name" value="Translational machinery components"/>
    <property type="match status" value="1"/>
</dbReference>
<reference evidence="6 7" key="1">
    <citation type="journal article" date="2021" name="Nat. Plants">
        <title>The Taxus genome provides insights into paclitaxel biosynthesis.</title>
        <authorList>
            <person name="Xiong X."/>
            <person name="Gou J."/>
            <person name="Liao Q."/>
            <person name="Li Y."/>
            <person name="Zhou Q."/>
            <person name="Bi G."/>
            <person name="Li C."/>
            <person name="Du R."/>
            <person name="Wang X."/>
            <person name="Sun T."/>
            <person name="Guo L."/>
            <person name="Liang H."/>
            <person name="Lu P."/>
            <person name="Wu Y."/>
            <person name="Zhang Z."/>
            <person name="Ro D.K."/>
            <person name="Shang Y."/>
            <person name="Huang S."/>
            <person name="Yan J."/>
        </authorList>
    </citation>
    <scope>NUCLEOTIDE SEQUENCE [LARGE SCALE GENOMIC DNA]</scope>
    <source>
        <strain evidence="6">Ta-2019</strain>
    </source>
</reference>
<comment type="caution">
    <text evidence="6">The sequence shown here is derived from an EMBL/GenBank/DDBJ whole genome shotgun (WGS) entry which is preliminary data.</text>
</comment>
<dbReference type="HAMAP" id="MF_01310">
    <property type="entry name" value="Ribosomal_uS11"/>
    <property type="match status" value="1"/>
</dbReference>
<evidence type="ECO:0000313" key="6">
    <source>
        <dbReference type="EMBL" id="KAH9324637.1"/>
    </source>
</evidence>
<evidence type="ECO:0000256" key="4">
    <source>
        <dbReference type="RuleBase" id="RU003629"/>
    </source>
</evidence>
<evidence type="ECO:0008006" key="8">
    <source>
        <dbReference type="Google" id="ProtNLM"/>
    </source>
</evidence>
<dbReference type="Pfam" id="PF00411">
    <property type="entry name" value="Ribosomal_S11"/>
    <property type="match status" value="1"/>
</dbReference>
<dbReference type="GO" id="GO:0005840">
    <property type="term" value="C:ribosome"/>
    <property type="evidence" value="ECO:0007669"/>
    <property type="project" value="UniProtKB-KW"/>
</dbReference>
<evidence type="ECO:0000256" key="3">
    <source>
        <dbReference type="ARBA" id="ARBA00023274"/>
    </source>
</evidence>
<gene>
    <name evidence="6" type="ORF">KI387_004815</name>
</gene>
<dbReference type="NCBIfam" id="NF007176">
    <property type="entry name" value="PRK09607.1"/>
    <property type="match status" value="1"/>
</dbReference>
<dbReference type="Proteomes" id="UP000824469">
    <property type="component" value="Unassembled WGS sequence"/>
</dbReference>
<name>A0AA38LKP8_TAXCH</name>
<organism evidence="6 7">
    <name type="scientific">Taxus chinensis</name>
    <name type="common">Chinese yew</name>
    <name type="synonym">Taxus wallichiana var. chinensis</name>
    <dbReference type="NCBI Taxonomy" id="29808"/>
    <lineage>
        <taxon>Eukaryota</taxon>
        <taxon>Viridiplantae</taxon>
        <taxon>Streptophyta</taxon>
        <taxon>Embryophyta</taxon>
        <taxon>Tracheophyta</taxon>
        <taxon>Spermatophyta</taxon>
        <taxon>Pinopsida</taxon>
        <taxon>Pinidae</taxon>
        <taxon>Conifers II</taxon>
        <taxon>Cupressales</taxon>
        <taxon>Taxaceae</taxon>
        <taxon>Taxus</taxon>
    </lineage>
</organism>
<dbReference type="PROSITE" id="PS00054">
    <property type="entry name" value="RIBOSOMAL_S11"/>
    <property type="match status" value="1"/>
</dbReference>
<dbReference type="InterPro" id="IPR001971">
    <property type="entry name" value="Ribosomal_uS11"/>
</dbReference>
<dbReference type="Gene3D" id="3.30.420.80">
    <property type="entry name" value="Ribosomal protein S11"/>
    <property type="match status" value="1"/>
</dbReference>
<feature type="compositionally biased region" description="Basic residues" evidence="5">
    <location>
        <begin position="320"/>
        <end position="329"/>
    </location>
</feature>
<sequence length="329" mass="36218">MIEDKLREEAQTEITLKDDLSLRDRTDLYQIYFLNCFIGKTVGRSFGQRVMTVRDKIELLRLSQLRGILGLTPTEVADVHIGYAEQAFRKEAQFILADGQLSEERIERLNKLQKKHELPSESTQKIIKSITTAKIGGAIEEAMSQGNISIEQDTAQIVYTSTYSLVDCLNPLASSTLFQSGKKKVRQVKEENVTLGPAVREGEHVFGVAHIFASFNDTFVHVTDLSGKETLACVTGGMKVKADRDESSPYAAMLTAQDVAARCKELGITALHIKLCATGGNKTKTPGPGAQSALHALARSGMRIGRIEDVTPIPTDSTRRKGGRRGRRL</sequence>
<dbReference type="AlphaFoldDB" id="A0AA38LKP8"/>
<dbReference type="GO" id="GO:1990904">
    <property type="term" value="C:ribonucleoprotein complex"/>
    <property type="evidence" value="ECO:0007669"/>
    <property type="project" value="UniProtKB-KW"/>
</dbReference>
<dbReference type="InterPro" id="IPR036967">
    <property type="entry name" value="Ribosomal_uS11_sf"/>
</dbReference>
<protein>
    <recommendedName>
        <fullName evidence="8">40S ribosomal protein S14</fullName>
    </recommendedName>
</protein>
<comment type="similarity">
    <text evidence="1 4">Belongs to the universal ribosomal protein uS11 family.</text>
</comment>
<dbReference type="PANTHER" id="PTHR11759">
    <property type="entry name" value="40S RIBOSOMAL PROTEIN S14/30S RIBOSOMAL PROTEIN S11"/>
    <property type="match status" value="1"/>
</dbReference>
<evidence type="ECO:0000313" key="7">
    <source>
        <dbReference type="Proteomes" id="UP000824469"/>
    </source>
</evidence>
<evidence type="ECO:0000256" key="1">
    <source>
        <dbReference type="ARBA" id="ARBA00006194"/>
    </source>
</evidence>